<dbReference type="RefSeq" id="WP_306889356.1">
    <property type="nucleotide sequence ID" value="NZ_JAUSVR010000004.1"/>
</dbReference>
<organism evidence="2 3">
    <name type="scientific">Ancylobacter amanitiformis</name>
    <dbReference type="NCBI Taxonomy" id="217069"/>
    <lineage>
        <taxon>Bacteria</taxon>
        <taxon>Pseudomonadati</taxon>
        <taxon>Pseudomonadota</taxon>
        <taxon>Alphaproteobacteria</taxon>
        <taxon>Hyphomicrobiales</taxon>
        <taxon>Xanthobacteraceae</taxon>
        <taxon>Ancylobacter</taxon>
    </lineage>
</organism>
<keyword evidence="1" id="KW-0472">Membrane</keyword>
<reference evidence="2 3" key="1">
    <citation type="submission" date="2023-07" db="EMBL/GenBank/DDBJ databases">
        <title>Genomic Encyclopedia of Type Strains, Phase IV (KMG-IV): sequencing the most valuable type-strain genomes for metagenomic binning, comparative biology and taxonomic classification.</title>
        <authorList>
            <person name="Goeker M."/>
        </authorList>
    </citation>
    <scope>NUCLEOTIDE SEQUENCE [LARGE SCALE GENOMIC DNA]</scope>
    <source>
        <strain evidence="2 3">DSM 15561</strain>
    </source>
</reference>
<name>A0ABU0LPI8_9HYPH</name>
<protein>
    <submittedName>
        <fullName evidence="2">Uncharacterized protein</fullName>
    </submittedName>
</protein>
<evidence type="ECO:0000313" key="3">
    <source>
        <dbReference type="Proteomes" id="UP001235094"/>
    </source>
</evidence>
<accession>A0ABU0LPI8</accession>
<feature type="transmembrane region" description="Helical" evidence="1">
    <location>
        <begin position="29"/>
        <end position="52"/>
    </location>
</feature>
<gene>
    <name evidence="2" type="ORF">QOZ99_001508</name>
</gene>
<evidence type="ECO:0000256" key="1">
    <source>
        <dbReference type="SAM" id="Phobius"/>
    </source>
</evidence>
<proteinExistence type="predicted"/>
<keyword evidence="3" id="KW-1185">Reference proteome</keyword>
<evidence type="ECO:0000313" key="2">
    <source>
        <dbReference type="EMBL" id="MDQ0510620.1"/>
    </source>
</evidence>
<keyword evidence="1" id="KW-0812">Transmembrane</keyword>
<keyword evidence="1" id="KW-1133">Transmembrane helix</keyword>
<dbReference type="EMBL" id="JAUSVR010000004">
    <property type="protein sequence ID" value="MDQ0510620.1"/>
    <property type="molecule type" value="Genomic_DNA"/>
</dbReference>
<comment type="caution">
    <text evidence="2">The sequence shown here is derived from an EMBL/GenBank/DDBJ whole genome shotgun (WGS) entry which is preliminary data.</text>
</comment>
<sequence length="83" mass="8540">MMKFVGLIVEAAAESVVGTFLKGAANMPNGVAADVAVSITVAGVGGLALGAARGALRHVGRFPPEPTYLDGVRLTDRNMRFLV</sequence>
<dbReference type="Proteomes" id="UP001235094">
    <property type="component" value="Unassembled WGS sequence"/>
</dbReference>